<evidence type="ECO:0000256" key="1">
    <source>
        <dbReference type="ARBA" id="ARBA00023015"/>
    </source>
</evidence>
<gene>
    <name evidence="5" type="ORF">FHU39_000996</name>
</gene>
<keyword evidence="2 5" id="KW-0238">DNA-binding</keyword>
<dbReference type="GO" id="GO:0003700">
    <property type="term" value="F:DNA-binding transcription factor activity"/>
    <property type="evidence" value="ECO:0007669"/>
    <property type="project" value="InterPro"/>
</dbReference>
<evidence type="ECO:0000256" key="3">
    <source>
        <dbReference type="ARBA" id="ARBA00023163"/>
    </source>
</evidence>
<protein>
    <submittedName>
        <fullName evidence="5">DNA-binding transcriptional regulator YhcF (GntR family)</fullName>
    </submittedName>
</protein>
<evidence type="ECO:0000313" key="6">
    <source>
        <dbReference type="Proteomes" id="UP000559182"/>
    </source>
</evidence>
<keyword evidence="6" id="KW-1185">Reference proteome</keyword>
<dbReference type="InterPro" id="IPR000524">
    <property type="entry name" value="Tscrpt_reg_HTH_GntR"/>
</dbReference>
<dbReference type="SUPFAM" id="SSF46785">
    <property type="entry name" value="Winged helix' DNA-binding domain"/>
    <property type="match status" value="1"/>
</dbReference>
<name>A0A839N8M9_9MICO</name>
<keyword evidence="3" id="KW-0804">Transcription</keyword>
<dbReference type="CDD" id="cd07377">
    <property type="entry name" value="WHTH_GntR"/>
    <property type="match status" value="1"/>
</dbReference>
<organism evidence="5 6">
    <name type="scientific">Flexivirga oryzae</name>
    <dbReference type="NCBI Taxonomy" id="1794944"/>
    <lineage>
        <taxon>Bacteria</taxon>
        <taxon>Bacillati</taxon>
        <taxon>Actinomycetota</taxon>
        <taxon>Actinomycetes</taxon>
        <taxon>Micrococcales</taxon>
        <taxon>Dermacoccaceae</taxon>
        <taxon>Flexivirga</taxon>
    </lineage>
</organism>
<evidence type="ECO:0000259" key="4">
    <source>
        <dbReference type="PROSITE" id="PS50949"/>
    </source>
</evidence>
<dbReference type="InterPro" id="IPR036390">
    <property type="entry name" value="WH_DNA-bd_sf"/>
</dbReference>
<dbReference type="Pfam" id="PF00392">
    <property type="entry name" value="GntR"/>
    <property type="match status" value="1"/>
</dbReference>
<dbReference type="PROSITE" id="PS50949">
    <property type="entry name" value="HTH_GNTR"/>
    <property type="match status" value="1"/>
</dbReference>
<sequence length="118" mass="12271">MMTIDEDSAVPPYQQICDQIVARIERGELAVGARLPSVRGLAAELGVAPGTVAKAYTQLETAGVVEAKGRAGTQVAAGRDSTRALAATAAAEFAARVHRLGLGTDELVRMVRAALDKL</sequence>
<accession>A0A839N8M9</accession>
<proteinExistence type="predicted"/>
<dbReference type="Proteomes" id="UP000559182">
    <property type="component" value="Unassembled WGS sequence"/>
</dbReference>
<dbReference type="GO" id="GO:0003677">
    <property type="term" value="F:DNA binding"/>
    <property type="evidence" value="ECO:0007669"/>
    <property type="project" value="UniProtKB-KW"/>
</dbReference>
<reference evidence="5 6" key="1">
    <citation type="submission" date="2020-08" db="EMBL/GenBank/DDBJ databases">
        <title>Sequencing the genomes of 1000 actinobacteria strains.</title>
        <authorList>
            <person name="Klenk H.-P."/>
        </authorList>
    </citation>
    <scope>NUCLEOTIDE SEQUENCE [LARGE SCALE GENOMIC DNA]</scope>
    <source>
        <strain evidence="5 6">DSM 105369</strain>
    </source>
</reference>
<dbReference type="PANTHER" id="PTHR38445:SF9">
    <property type="entry name" value="HTH-TYPE TRANSCRIPTIONAL REPRESSOR YTRA"/>
    <property type="match status" value="1"/>
</dbReference>
<evidence type="ECO:0000313" key="5">
    <source>
        <dbReference type="EMBL" id="MBB2891012.1"/>
    </source>
</evidence>
<dbReference type="EMBL" id="JACHVQ010000001">
    <property type="protein sequence ID" value="MBB2891012.1"/>
    <property type="molecule type" value="Genomic_DNA"/>
</dbReference>
<comment type="caution">
    <text evidence="5">The sequence shown here is derived from an EMBL/GenBank/DDBJ whole genome shotgun (WGS) entry which is preliminary data.</text>
</comment>
<dbReference type="InterPro" id="IPR036388">
    <property type="entry name" value="WH-like_DNA-bd_sf"/>
</dbReference>
<dbReference type="RefSeq" id="WP_183319335.1">
    <property type="nucleotide sequence ID" value="NZ_JACHVQ010000001.1"/>
</dbReference>
<dbReference type="SMART" id="SM00345">
    <property type="entry name" value="HTH_GNTR"/>
    <property type="match status" value="1"/>
</dbReference>
<keyword evidence="1" id="KW-0805">Transcription regulation</keyword>
<evidence type="ECO:0000256" key="2">
    <source>
        <dbReference type="ARBA" id="ARBA00023125"/>
    </source>
</evidence>
<dbReference type="PANTHER" id="PTHR38445">
    <property type="entry name" value="HTH-TYPE TRANSCRIPTIONAL REPRESSOR YTRA"/>
    <property type="match status" value="1"/>
</dbReference>
<feature type="domain" description="HTH gntR-type" evidence="4">
    <location>
        <begin position="10"/>
        <end position="78"/>
    </location>
</feature>
<dbReference type="Gene3D" id="1.10.10.10">
    <property type="entry name" value="Winged helix-like DNA-binding domain superfamily/Winged helix DNA-binding domain"/>
    <property type="match status" value="1"/>
</dbReference>
<dbReference type="AlphaFoldDB" id="A0A839N8M9"/>